<accession>K1PT39</accession>
<dbReference type="Proteomes" id="UP000005408">
    <property type="component" value="Unassembled WGS sequence"/>
</dbReference>
<dbReference type="OrthoDB" id="191686at2759"/>
<evidence type="ECO:0000259" key="12">
    <source>
        <dbReference type="PROSITE" id="PS50222"/>
    </source>
</evidence>
<gene>
    <name evidence="13" type="ORF">CGI_10025417</name>
</gene>
<evidence type="ECO:0000256" key="2">
    <source>
        <dbReference type="ARBA" id="ARBA00022707"/>
    </source>
</evidence>
<dbReference type="EnsemblMetazoa" id="G709.9">
    <property type="protein sequence ID" value="G709.9:cds"/>
    <property type="gene ID" value="G709"/>
</dbReference>
<keyword evidence="3" id="KW-0479">Metal-binding</keyword>
<dbReference type="KEGG" id="crg:105335092"/>
<evidence type="ECO:0000313" key="14">
    <source>
        <dbReference type="EnsemblMetazoa" id="G709.11:cds"/>
    </source>
</evidence>
<dbReference type="PROSITE" id="PS00018">
    <property type="entry name" value="EF_HAND_1"/>
    <property type="match status" value="3"/>
</dbReference>
<evidence type="ECO:0000313" key="13">
    <source>
        <dbReference type="EMBL" id="EKC27427.1"/>
    </source>
</evidence>
<reference evidence="14" key="2">
    <citation type="submission" date="2022-08" db="UniProtKB">
        <authorList>
            <consortium name="EnsemblMetazoa"/>
        </authorList>
    </citation>
    <scope>IDENTIFICATION</scope>
    <source>
        <strain evidence="14">05x7-T-G4-1.051#20</strain>
    </source>
</reference>
<keyword evidence="5" id="KW-0106">Calcium</keyword>
<keyword evidence="7" id="KW-0505">Motor protein</keyword>
<dbReference type="PRINTS" id="PR00450">
    <property type="entry name" value="RECOVERIN"/>
</dbReference>
<keyword evidence="9" id="KW-0449">Lipoprotein</keyword>
<dbReference type="InterPro" id="IPR011992">
    <property type="entry name" value="EF-hand-dom_pair"/>
</dbReference>
<dbReference type="PANTHER" id="PTHR23055">
    <property type="entry name" value="CALCIUM BINDING PROTEINS"/>
    <property type="match status" value="1"/>
</dbReference>
<dbReference type="SUPFAM" id="SSF47473">
    <property type="entry name" value="EF-hand"/>
    <property type="match status" value="1"/>
</dbReference>
<dbReference type="EnsemblMetazoa" id="G709.1">
    <property type="protein sequence ID" value="G709.1:cds"/>
    <property type="gene ID" value="G709"/>
</dbReference>
<dbReference type="EnsemblMetazoa" id="G709.5">
    <property type="protein sequence ID" value="G709.5:cds"/>
    <property type="gene ID" value="G709"/>
</dbReference>
<dbReference type="Pfam" id="PF13833">
    <property type="entry name" value="EF-hand_8"/>
    <property type="match status" value="1"/>
</dbReference>
<dbReference type="InterPro" id="IPR002048">
    <property type="entry name" value="EF_hand_dom"/>
</dbReference>
<evidence type="ECO:0000256" key="7">
    <source>
        <dbReference type="ARBA" id="ARBA00023175"/>
    </source>
</evidence>
<dbReference type="Gene3D" id="1.10.238.10">
    <property type="entry name" value="EF-hand"/>
    <property type="match status" value="1"/>
</dbReference>
<comment type="similarity">
    <text evidence="1">Belongs to the recoverin family.</text>
</comment>
<evidence type="ECO:0000256" key="1">
    <source>
        <dbReference type="ARBA" id="ARBA00006049"/>
    </source>
</evidence>
<feature type="domain" description="EF-hand" evidence="12">
    <location>
        <begin position="63"/>
        <end position="98"/>
    </location>
</feature>
<dbReference type="InterPro" id="IPR018247">
    <property type="entry name" value="EF_Hand_1_Ca_BS"/>
</dbReference>
<dbReference type="EnsemblMetazoa" id="G709.15">
    <property type="protein sequence ID" value="G709.15:cds"/>
    <property type="gene ID" value="G709"/>
</dbReference>
<evidence type="ECO:0000313" key="15">
    <source>
        <dbReference type="Proteomes" id="UP000005408"/>
    </source>
</evidence>
<keyword evidence="2" id="KW-0519">Myristate</keyword>
<keyword evidence="8" id="KW-0514">Muscle protein</keyword>
<evidence type="ECO:0000256" key="10">
    <source>
        <dbReference type="ARBA" id="ARBA00049593"/>
    </source>
</evidence>
<feature type="domain" description="EF-hand" evidence="12">
    <location>
        <begin position="140"/>
        <end position="175"/>
    </location>
</feature>
<keyword evidence="4" id="KW-0677">Repeat</keyword>
<evidence type="ECO:0000256" key="3">
    <source>
        <dbReference type="ARBA" id="ARBA00022723"/>
    </source>
</evidence>
<keyword evidence="6" id="KW-0518">Myosin</keyword>
<dbReference type="EnsemblMetazoa" id="G709.11">
    <property type="protein sequence ID" value="G709.11:cds"/>
    <property type="gene ID" value="G709"/>
</dbReference>
<dbReference type="PROSITE" id="PS50222">
    <property type="entry name" value="EF_HAND_2"/>
    <property type="match status" value="3"/>
</dbReference>
<dbReference type="EnsemblMetazoa" id="G709.8">
    <property type="protein sequence ID" value="G709.8:cds"/>
    <property type="gene ID" value="G709"/>
</dbReference>
<reference evidence="13" key="1">
    <citation type="journal article" date="2012" name="Nature">
        <title>The oyster genome reveals stress adaptation and complexity of shell formation.</title>
        <authorList>
            <person name="Zhang G."/>
            <person name="Fang X."/>
            <person name="Guo X."/>
            <person name="Li L."/>
            <person name="Luo R."/>
            <person name="Xu F."/>
            <person name="Yang P."/>
            <person name="Zhang L."/>
            <person name="Wang X."/>
            <person name="Qi H."/>
            <person name="Xiong Z."/>
            <person name="Que H."/>
            <person name="Xie Y."/>
            <person name="Holland P.W."/>
            <person name="Paps J."/>
            <person name="Zhu Y."/>
            <person name="Wu F."/>
            <person name="Chen Y."/>
            <person name="Wang J."/>
            <person name="Peng C."/>
            <person name="Meng J."/>
            <person name="Yang L."/>
            <person name="Liu J."/>
            <person name="Wen B."/>
            <person name="Zhang N."/>
            <person name="Huang Z."/>
            <person name="Zhu Q."/>
            <person name="Feng Y."/>
            <person name="Mount A."/>
            <person name="Hedgecock D."/>
            <person name="Xu Z."/>
            <person name="Liu Y."/>
            <person name="Domazet-Loso T."/>
            <person name="Du Y."/>
            <person name="Sun X."/>
            <person name="Zhang S."/>
            <person name="Liu B."/>
            <person name="Cheng P."/>
            <person name="Jiang X."/>
            <person name="Li J."/>
            <person name="Fan D."/>
            <person name="Wang W."/>
            <person name="Fu W."/>
            <person name="Wang T."/>
            <person name="Wang B."/>
            <person name="Zhang J."/>
            <person name="Peng Z."/>
            <person name="Li Y."/>
            <person name="Li N."/>
            <person name="Wang J."/>
            <person name="Chen M."/>
            <person name="He Y."/>
            <person name="Tan F."/>
            <person name="Song X."/>
            <person name="Zheng Q."/>
            <person name="Huang R."/>
            <person name="Yang H."/>
            <person name="Du X."/>
            <person name="Chen L."/>
            <person name="Yang M."/>
            <person name="Gaffney P.M."/>
            <person name="Wang S."/>
            <person name="Luo L."/>
            <person name="She Z."/>
            <person name="Ming Y."/>
            <person name="Huang W."/>
            <person name="Zhang S."/>
            <person name="Huang B."/>
            <person name="Zhang Y."/>
            <person name="Qu T."/>
            <person name="Ni P."/>
            <person name="Miao G."/>
            <person name="Wang J."/>
            <person name="Wang Q."/>
            <person name="Steinberg C.E."/>
            <person name="Wang H."/>
            <person name="Li N."/>
            <person name="Qian L."/>
            <person name="Zhang G."/>
            <person name="Li Y."/>
            <person name="Yang H."/>
            <person name="Liu X."/>
            <person name="Wang J."/>
            <person name="Yin Y."/>
            <person name="Wang J."/>
        </authorList>
    </citation>
    <scope>NUCLEOTIDE SEQUENCE [LARGE SCALE GENOMIC DNA]</scope>
    <source>
        <strain evidence="13">05x7-T-G4-1.051#20</strain>
    </source>
</reference>
<dbReference type="HOGENOM" id="CLU_072366_1_0_1"/>
<proteinExistence type="inferred from homology"/>
<dbReference type="EnsemblMetazoa" id="G709.2">
    <property type="protein sequence ID" value="G709.2:cds"/>
    <property type="gene ID" value="G709"/>
</dbReference>
<dbReference type="GO" id="GO:0016459">
    <property type="term" value="C:myosin complex"/>
    <property type="evidence" value="ECO:0007669"/>
    <property type="project" value="UniProtKB-KW"/>
</dbReference>
<evidence type="ECO:0000256" key="6">
    <source>
        <dbReference type="ARBA" id="ARBA00023123"/>
    </source>
</evidence>
<organism evidence="13">
    <name type="scientific">Magallana gigas</name>
    <name type="common">Pacific oyster</name>
    <name type="synonym">Crassostrea gigas</name>
    <dbReference type="NCBI Taxonomy" id="29159"/>
    <lineage>
        <taxon>Eukaryota</taxon>
        <taxon>Metazoa</taxon>
        <taxon>Spiralia</taxon>
        <taxon>Lophotrochozoa</taxon>
        <taxon>Mollusca</taxon>
        <taxon>Bivalvia</taxon>
        <taxon>Autobranchia</taxon>
        <taxon>Pteriomorphia</taxon>
        <taxon>Ostreida</taxon>
        <taxon>Ostreoidea</taxon>
        <taxon>Ostreidae</taxon>
        <taxon>Magallana</taxon>
    </lineage>
</organism>
<protein>
    <recommendedName>
        <fullName evidence="11">Sulfhydryl light chain</fullName>
    </recommendedName>
</protein>
<sequence>MGNKGAKLSPRTIEELQRHLGADLSDEEIKIWYNDYQESLTPGKNQLTRKDFTEVYDKLFSGDAKEFAEHVFRTFDADGNGSVDFQEFAVGLFVSSCQDLDKKLDWAFRVYDINGDGYITKDEMAKIVTSICKMTKSTADVENMIHDIFNTMDVNKDQRISREEFLKGASHNDFVIKLLQPDPDS</sequence>
<dbReference type="GO" id="GO:0005509">
    <property type="term" value="F:calcium ion binding"/>
    <property type="evidence" value="ECO:0007669"/>
    <property type="project" value="InterPro"/>
</dbReference>
<dbReference type="OMA" id="KAIYRMI"/>
<dbReference type="AlphaFoldDB" id="K1PT39"/>
<comment type="function">
    <text evidence="10">In molluscan muscle, calcium regulation is associated with myosin rather than with actin. Muscle myosin contains two types of light chains: the catalytic light chain, essential for ATPase activity, and the regulatory light chain, a calcium-binding protein responsible for Ca(2+) dependent binding and Ca(2+) dependent Mg-ATPase activity.</text>
</comment>
<dbReference type="FunFam" id="1.10.238.10:FF:000003">
    <property type="entry name" value="Calmodulin A"/>
    <property type="match status" value="1"/>
</dbReference>
<evidence type="ECO:0000256" key="9">
    <source>
        <dbReference type="ARBA" id="ARBA00023288"/>
    </source>
</evidence>
<evidence type="ECO:0000256" key="11">
    <source>
        <dbReference type="ARBA" id="ARBA00078496"/>
    </source>
</evidence>
<dbReference type="EnsemblMetazoa" id="G709.7">
    <property type="protein sequence ID" value="G709.7:cds"/>
    <property type="gene ID" value="G709"/>
</dbReference>
<dbReference type="EnsemblMetazoa" id="G709.4">
    <property type="protein sequence ID" value="G709.4:cds"/>
    <property type="gene ID" value="G709"/>
</dbReference>
<dbReference type="SMART" id="SM00054">
    <property type="entry name" value="EFh"/>
    <property type="match status" value="3"/>
</dbReference>
<dbReference type="CDD" id="cd00051">
    <property type="entry name" value="EFh"/>
    <property type="match status" value="2"/>
</dbReference>
<evidence type="ECO:0000256" key="8">
    <source>
        <dbReference type="ARBA" id="ARBA00023179"/>
    </source>
</evidence>
<dbReference type="Pfam" id="PF13499">
    <property type="entry name" value="EF-hand_7"/>
    <property type="match status" value="1"/>
</dbReference>
<dbReference type="InterPro" id="IPR028846">
    <property type="entry name" value="Recoverin"/>
</dbReference>
<dbReference type="PANTHER" id="PTHR23055:SF178">
    <property type="entry name" value="NEUROCALCIN HOMOLOG"/>
    <property type="match status" value="1"/>
</dbReference>
<dbReference type="EnsemblMetazoa" id="G709.6">
    <property type="protein sequence ID" value="G709.6:cds"/>
    <property type="gene ID" value="G709"/>
</dbReference>
<dbReference type="EnsemblMetazoa" id="G709.14">
    <property type="protein sequence ID" value="G709.14:cds"/>
    <property type="gene ID" value="G709"/>
</dbReference>
<evidence type="ECO:0000256" key="4">
    <source>
        <dbReference type="ARBA" id="ARBA00022737"/>
    </source>
</evidence>
<feature type="domain" description="EF-hand" evidence="12">
    <location>
        <begin position="99"/>
        <end position="134"/>
    </location>
</feature>
<evidence type="ECO:0000256" key="5">
    <source>
        <dbReference type="ARBA" id="ARBA00022837"/>
    </source>
</evidence>
<keyword evidence="15" id="KW-1185">Reference proteome</keyword>
<dbReference type="EnsemblMetazoa" id="G709.16">
    <property type="protein sequence ID" value="G709.16:cds"/>
    <property type="gene ID" value="G709"/>
</dbReference>
<dbReference type="EMBL" id="JH817025">
    <property type="protein sequence ID" value="EKC27427.1"/>
    <property type="molecule type" value="Genomic_DNA"/>
</dbReference>
<name>K1PT39_MAGGI</name>